<dbReference type="InterPro" id="IPR000719">
    <property type="entry name" value="Prot_kinase_dom"/>
</dbReference>
<dbReference type="InterPro" id="IPR050235">
    <property type="entry name" value="CK1_Ser-Thr_kinase"/>
</dbReference>
<dbReference type="InParanoid" id="A0A078AG03"/>
<dbReference type="Proteomes" id="UP000039865">
    <property type="component" value="Unassembled WGS sequence"/>
</dbReference>
<keyword evidence="5" id="KW-0808">Transferase</keyword>
<dbReference type="OrthoDB" id="10629185at2759"/>
<dbReference type="SUPFAM" id="SSF56112">
    <property type="entry name" value="Protein kinase-like (PK-like)"/>
    <property type="match status" value="1"/>
</dbReference>
<dbReference type="Gene3D" id="1.10.510.10">
    <property type="entry name" value="Transferase(Phosphotransferase) domain 1"/>
    <property type="match status" value="1"/>
</dbReference>
<feature type="region of interest" description="Disordered" evidence="3">
    <location>
        <begin position="1"/>
        <end position="44"/>
    </location>
</feature>
<dbReference type="PANTHER" id="PTHR11909">
    <property type="entry name" value="CASEIN KINASE-RELATED"/>
    <property type="match status" value="1"/>
</dbReference>
<dbReference type="PROSITE" id="PS50011">
    <property type="entry name" value="PROTEIN_KINASE_DOM"/>
    <property type="match status" value="1"/>
</dbReference>
<feature type="compositionally biased region" description="Basic residues" evidence="3">
    <location>
        <begin position="25"/>
        <end position="34"/>
    </location>
</feature>
<dbReference type="GO" id="GO:0005524">
    <property type="term" value="F:ATP binding"/>
    <property type="evidence" value="ECO:0007669"/>
    <property type="project" value="InterPro"/>
</dbReference>
<evidence type="ECO:0000256" key="3">
    <source>
        <dbReference type="SAM" id="MobiDB-lite"/>
    </source>
</evidence>
<feature type="domain" description="Protein kinase" evidence="4">
    <location>
        <begin position="1"/>
        <end position="294"/>
    </location>
</feature>
<keyword evidence="5" id="KW-0418">Kinase</keyword>
<keyword evidence="6" id="KW-1185">Reference proteome</keyword>
<evidence type="ECO:0000256" key="1">
    <source>
        <dbReference type="ARBA" id="ARBA00012513"/>
    </source>
</evidence>
<accession>A0A078AG03</accession>
<dbReference type="PROSITE" id="PS00108">
    <property type="entry name" value="PROTEIN_KINASE_ST"/>
    <property type="match status" value="1"/>
</dbReference>
<dbReference type="EC" id="2.7.11.1" evidence="1"/>
<dbReference type="InterPro" id="IPR011009">
    <property type="entry name" value="Kinase-like_dom_sf"/>
</dbReference>
<evidence type="ECO:0000313" key="6">
    <source>
        <dbReference type="Proteomes" id="UP000039865"/>
    </source>
</evidence>
<evidence type="ECO:0000256" key="2">
    <source>
        <dbReference type="ARBA" id="ARBA00023860"/>
    </source>
</evidence>
<feature type="region of interest" description="Disordered" evidence="3">
    <location>
        <begin position="452"/>
        <end position="506"/>
    </location>
</feature>
<dbReference type="InterPro" id="IPR008271">
    <property type="entry name" value="Ser/Thr_kinase_AS"/>
</dbReference>
<dbReference type="GO" id="GO:0004674">
    <property type="term" value="F:protein serine/threonine kinase activity"/>
    <property type="evidence" value="ECO:0007669"/>
    <property type="project" value="UniProtKB-EC"/>
</dbReference>
<organism evidence="5 6">
    <name type="scientific">Stylonychia lemnae</name>
    <name type="common">Ciliate</name>
    <dbReference type="NCBI Taxonomy" id="5949"/>
    <lineage>
        <taxon>Eukaryota</taxon>
        <taxon>Sar</taxon>
        <taxon>Alveolata</taxon>
        <taxon>Ciliophora</taxon>
        <taxon>Intramacronucleata</taxon>
        <taxon>Spirotrichea</taxon>
        <taxon>Stichotrichia</taxon>
        <taxon>Sporadotrichida</taxon>
        <taxon>Oxytrichidae</taxon>
        <taxon>Stylonychinae</taxon>
        <taxon>Stylonychia</taxon>
    </lineage>
</organism>
<sequence length="559" mass="64697">MLGEKKKRFQHESKVKWLKQTTTKNRLRNMRKKQKQSDKQSSAQGSVFYVKRNASQESQEYVLKIVQKKVLESLQTPDDTKEIFSNHLTTQPIPGFPQLISTKEGPRSESQKLIKVVSSQKIQQANCLQIGDLNRYVHNDLKLENILVGHKDSDIVYLIDFGLTQSYYTEEGIHSEKEYVRKFSGNFLFASLNSCRGNNKSRRDDIESAMYIMIYLLNDNYLPWCDIEKKYEQGMEFKDVLRERLEIEYTKRLFSMIPKELIQTLKNVLTLKFDQEPDYQEIINAISKTKQNYLGHSPSINIATKVQKIIHQENSKFEASERSVDRNNLNFKSKVLASGDNFCVSPARLNNGVVYSSKMFVQLLDSQDLGAKSPINFSSRAKSQLGASNRSVNPMNQFSDVSDKFQNYRMVRNNNDPSDEFKLNLDIPEKYDSRYSNLNNNPSSPLAQIRNRSQSFKKRSQFSKAIPNSQFAKKELRKNGFKGSSGKIENEKESDSLSECKDEDFEQEDIDEVINRKAFRIANLECQQNNIKLQGKSISKNQQNLYNLHVQQAQKYSTQ</sequence>
<name>A0A078AG03_STYLE</name>
<dbReference type="EMBL" id="CCKQ01009726">
    <property type="protein sequence ID" value="CDW81235.1"/>
    <property type="molecule type" value="Genomic_DNA"/>
</dbReference>
<evidence type="ECO:0000313" key="5">
    <source>
        <dbReference type="EMBL" id="CDW81235.1"/>
    </source>
</evidence>
<reference evidence="5 6" key="1">
    <citation type="submission" date="2014-06" db="EMBL/GenBank/DDBJ databases">
        <authorList>
            <person name="Swart Estienne"/>
        </authorList>
    </citation>
    <scope>NUCLEOTIDE SEQUENCE [LARGE SCALE GENOMIC DNA]</scope>
    <source>
        <strain evidence="5 6">130c</strain>
    </source>
</reference>
<evidence type="ECO:0000259" key="4">
    <source>
        <dbReference type="PROSITE" id="PS50011"/>
    </source>
</evidence>
<proteinExistence type="predicted"/>
<feature type="compositionally biased region" description="Basic and acidic residues" evidence="3">
    <location>
        <begin position="488"/>
        <end position="500"/>
    </location>
</feature>
<protein>
    <recommendedName>
        <fullName evidence="2">Casein kinase I</fullName>
        <ecNumber evidence="1">2.7.11.1</ecNumber>
    </recommendedName>
</protein>
<dbReference type="AlphaFoldDB" id="A0A078AG03"/>
<gene>
    <name evidence="5" type="primary">Contig7542.g8051</name>
    <name evidence="5" type="ORF">STYLEM_10248</name>
</gene>